<name>A0A8H9GU17_9DEIO</name>
<dbReference type="InterPro" id="IPR015002">
    <property type="entry name" value="T6SS_Tdi1_C"/>
</dbReference>
<dbReference type="EMBL" id="BMQG01000021">
    <property type="protein sequence ID" value="GGM57220.1"/>
    <property type="molecule type" value="Genomic_DNA"/>
</dbReference>
<evidence type="ECO:0000313" key="2">
    <source>
        <dbReference type="EMBL" id="GGM57220.1"/>
    </source>
</evidence>
<organism evidence="2 3">
    <name type="scientific">Deinococcus arenae</name>
    <dbReference type="NCBI Taxonomy" id="1452751"/>
    <lineage>
        <taxon>Bacteria</taxon>
        <taxon>Thermotogati</taxon>
        <taxon>Deinococcota</taxon>
        <taxon>Deinococci</taxon>
        <taxon>Deinococcales</taxon>
        <taxon>Deinococcaceae</taxon>
        <taxon>Deinococcus</taxon>
    </lineage>
</organism>
<dbReference type="RefSeq" id="WP_110832650.1">
    <property type="nucleotide sequence ID" value="NZ_BMQG01000021.1"/>
</dbReference>
<sequence length="194" mass="21641">MTDDFFTLNFNEPTAPIVPPSLPILHPVINGLYERYGCSTSKSGLFRLVDPAAWQEPYMPWFLMMRDEGEGDIFEGPELYPFMTTAFGSAFIFANLGGEDLVGYVDITTNFNVMGGVRSLFKRTLRDPIFTQYNLHGGLYDELSPVHPPLQPDQCFGFLPPLALGGEATREGVHRVQLREHLDLLAQLTGLPTA</sequence>
<reference evidence="3" key="1">
    <citation type="journal article" date="2019" name="Int. J. Syst. Evol. Microbiol.">
        <title>The Global Catalogue of Microorganisms (GCM) 10K type strain sequencing project: providing services to taxonomists for standard genome sequencing and annotation.</title>
        <authorList>
            <consortium name="The Broad Institute Genomics Platform"/>
            <consortium name="The Broad Institute Genome Sequencing Center for Infectious Disease"/>
            <person name="Wu L."/>
            <person name="Ma J."/>
        </authorList>
    </citation>
    <scope>NUCLEOTIDE SEQUENCE [LARGE SCALE GENOMIC DNA]</scope>
    <source>
        <strain evidence="3">JCM 31047</strain>
    </source>
</reference>
<comment type="caution">
    <text evidence="2">The sequence shown here is derived from an EMBL/GenBank/DDBJ whole genome shotgun (WGS) entry which is preliminary data.</text>
</comment>
<evidence type="ECO:0000313" key="3">
    <source>
        <dbReference type="Proteomes" id="UP000600547"/>
    </source>
</evidence>
<evidence type="ECO:0000259" key="1">
    <source>
        <dbReference type="Pfam" id="PF08906"/>
    </source>
</evidence>
<keyword evidence="3" id="KW-1185">Reference proteome</keyword>
<protein>
    <recommendedName>
        <fullName evidence="1">T6SS immunity protein Tdi1 C-terminal domain-containing protein</fullName>
    </recommendedName>
</protein>
<gene>
    <name evidence="2" type="ORF">GCM10008956_36130</name>
</gene>
<dbReference type="Pfam" id="PF08906">
    <property type="entry name" value="T6SS_Tdi1_C"/>
    <property type="match status" value="1"/>
</dbReference>
<accession>A0A8H9GU17</accession>
<dbReference type="Proteomes" id="UP000600547">
    <property type="component" value="Unassembled WGS sequence"/>
</dbReference>
<proteinExistence type="predicted"/>
<dbReference type="AlphaFoldDB" id="A0A8H9GU17"/>
<feature type="domain" description="T6SS immunity protein Tdi1 C-terminal" evidence="1">
    <location>
        <begin position="120"/>
        <end position="189"/>
    </location>
</feature>